<dbReference type="STRING" id="456442.Mboo_1270"/>
<dbReference type="RefSeq" id="WP_012106820.1">
    <property type="nucleotide sequence ID" value="NC_009712.1"/>
</dbReference>
<dbReference type="InterPro" id="IPR007527">
    <property type="entry name" value="Znf_SWIM"/>
</dbReference>
<dbReference type="eggNOG" id="arCOG01121">
    <property type="taxonomic scope" value="Archaea"/>
</dbReference>
<dbReference type="OrthoDB" id="31559at2157"/>
<dbReference type="HOGENOM" id="CLU_153623_0_0_2"/>
<dbReference type="Proteomes" id="UP000002408">
    <property type="component" value="Chromosome"/>
</dbReference>
<name>A7I7S7_METB6</name>
<accession>A7I7S7</accession>
<keyword evidence="1" id="KW-0479">Metal-binding</keyword>
<keyword evidence="4" id="KW-1185">Reference proteome</keyword>
<dbReference type="PROSITE" id="PS50966">
    <property type="entry name" value="ZF_SWIM"/>
    <property type="match status" value="1"/>
</dbReference>
<sequence length="105" mass="11878">MIDPWQRIGEKKCLDEESRAALIEMYGSRGKKALDAVTQGLVKKYRDFFVVTGSSGDHVVSEGVCTCRDFAFRQKPCGHILAVRIAELTGAYETVDAWYQESWKK</sequence>
<dbReference type="Pfam" id="PF04434">
    <property type="entry name" value="SWIM"/>
    <property type="match status" value="1"/>
</dbReference>
<proteinExistence type="predicted"/>
<keyword evidence="1" id="KW-0862">Zinc</keyword>
<dbReference type="GO" id="GO:0008270">
    <property type="term" value="F:zinc ion binding"/>
    <property type="evidence" value="ECO:0007669"/>
    <property type="project" value="UniProtKB-KW"/>
</dbReference>
<feature type="domain" description="SWIM-type" evidence="2">
    <location>
        <begin position="48"/>
        <end position="88"/>
    </location>
</feature>
<keyword evidence="1" id="KW-0863">Zinc-finger</keyword>
<dbReference type="AlphaFoldDB" id="A7I7S7"/>
<evidence type="ECO:0000313" key="3">
    <source>
        <dbReference type="EMBL" id="ABS55788.1"/>
    </source>
</evidence>
<dbReference type="EMBL" id="CP000780">
    <property type="protein sequence ID" value="ABS55788.1"/>
    <property type="molecule type" value="Genomic_DNA"/>
</dbReference>
<evidence type="ECO:0000256" key="1">
    <source>
        <dbReference type="PROSITE-ProRule" id="PRU00325"/>
    </source>
</evidence>
<evidence type="ECO:0000313" key="4">
    <source>
        <dbReference type="Proteomes" id="UP000002408"/>
    </source>
</evidence>
<dbReference type="GeneID" id="5410290"/>
<protein>
    <submittedName>
        <fullName evidence="3">Zinc finger, SWIM domain protein</fullName>
    </submittedName>
</protein>
<organism evidence="3 4">
    <name type="scientific">Methanoregula boonei (strain DSM 21154 / JCM 14090 / 6A8)</name>
    <dbReference type="NCBI Taxonomy" id="456442"/>
    <lineage>
        <taxon>Archaea</taxon>
        <taxon>Methanobacteriati</taxon>
        <taxon>Methanobacteriota</taxon>
        <taxon>Stenosarchaea group</taxon>
        <taxon>Methanomicrobia</taxon>
        <taxon>Methanomicrobiales</taxon>
        <taxon>Methanoregulaceae</taxon>
        <taxon>Methanoregula</taxon>
    </lineage>
</organism>
<evidence type="ECO:0000259" key="2">
    <source>
        <dbReference type="PROSITE" id="PS50966"/>
    </source>
</evidence>
<reference evidence="4" key="1">
    <citation type="journal article" date="2015" name="Microbiology">
        <title>Genome of Methanoregula boonei 6A8 reveals adaptations to oligotrophic peatland environments.</title>
        <authorList>
            <person name="Braeuer S."/>
            <person name="Cadillo-Quiroz H."/>
            <person name="Kyrpides N."/>
            <person name="Woyke T."/>
            <person name="Goodwin L."/>
            <person name="Detter C."/>
            <person name="Podell S."/>
            <person name="Yavitt J.B."/>
            <person name="Zinder S.H."/>
        </authorList>
    </citation>
    <scope>NUCLEOTIDE SEQUENCE [LARGE SCALE GENOMIC DNA]</scope>
    <source>
        <strain evidence="4">DSM 21154 / JCM 14090 / 6A8</strain>
    </source>
</reference>
<gene>
    <name evidence="3" type="ordered locus">Mboo_1270</name>
</gene>
<dbReference type="KEGG" id="mbn:Mboo_1270"/>